<reference evidence="1 2" key="1">
    <citation type="submission" date="2021-07" db="EMBL/GenBank/DDBJ databases">
        <title>The Aristolochia fimbriata genome: insights into angiosperm evolution, floral development and chemical biosynthesis.</title>
        <authorList>
            <person name="Jiao Y."/>
        </authorList>
    </citation>
    <scope>NUCLEOTIDE SEQUENCE [LARGE SCALE GENOMIC DNA]</scope>
    <source>
        <strain evidence="1">IBCAS-2021</strain>
        <tissue evidence="1">Leaf</tissue>
    </source>
</reference>
<dbReference type="CDD" id="cd14703">
    <property type="entry name" value="bZIP_plant_RF2"/>
    <property type="match status" value="1"/>
</dbReference>
<dbReference type="Proteomes" id="UP000825729">
    <property type="component" value="Unassembled WGS sequence"/>
</dbReference>
<dbReference type="EMBL" id="JAINDJ010000006">
    <property type="protein sequence ID" value="KAG9444413.1"/>
    <property type="molecule type" value="Genomic_DNA"/>
</dbReference>
<evidence type="ECO:0000313" key="2">
    <source>
        <dbReference type="Proteomes" id="UP000825729"/>
    </source>
</evidence>
<dbReference type="AlphaFoldDB" id="A0AAV7E6G0"/>
<accession>A0AAV7E6G0</accession>
<dbReference type="GO" id="GO:0003700">
    <property type="term" value="F:DNA-binding transcription factor activity"/>
    <property type="evidence" value="ECO:0007669"/>
    <property type="project" value="InterPro"/>
</dbReference>
<sequence>MSRQSHLPPRCPITSKYSSSFHNADSTLFIPGRTGEMHAGHRYSPSQNSILEEQPAWLDELLSDSESNGKGVFHRRSASDSVALLEGLVTFPPLASLVREDSTVGDGAISIELSKGMKESGDCSGLEDGCVYGPNSPRGKINSTSSESSIVSALSELVPQRTLGYLSGEVSYGYQICQSDAKGDSLLGACDHDHEMKTVKRHSGQRSRVHKLQYIAELERTVNVLEALESDLTAKAASLFQQRIILSVENNTLKNQISSLQKEKMIKDGQYQSLQKEIERLKTAYTKHLRRQQKSNCDAGPTGDGTLQASWQMLDFRKMSL</sequence>
<organism evidence="1 2">
    <name type="scientific">Aristolochia fimbriata</name>
    <name type="common">White veined hardy Dutchman's pipe vine</name>
    <dbReference type="NCBI Taxonomy" id="158543"/>
    <lineage>
        <taxon>Eukaryota</taxon>
        <taxon>Viridiplantae</taxon>
        <taxon>Streptophyta</taxon>
        <taxon>Embryophyta</taxon>
        <taxon>Tracheophyta</taxon>
        <taxon>Spermatophyta</taxon>
        <taxon>Magnoliopsida</taxon>
        <taxon>Magnoliidae</taxon>
        <taxon>Piperales</taxon>
        <taxon>Aristolochiaceae</taxon>
        <taxon>Aristolochia</taxon>
    </lineage>
</organism>
<gene>
    <name evidence="1" type="ORF">H6P81_015753</name>
</gene>
<dbReference type="InterPro" id="IPR044759">
    <property type="entry name" value="bZIP_RF2"/>
</dbReference>
<evidence type="ECO:0000313" key="1">
    <source>
        <dbReference type="EMBL" id="KAG9444413.1"/>
    </source>
</evidence>
<name>A0AAV7E6G0_ARIFI</name>
<dbReference type="PANTHER" id="PTHR46835:SF4">
    <property type="entry name" value="B-ZIP PROTEIN"/>
    <property type="match status" value="1"/>
</dbReference>
<dbReference type="InterPro" id="IPR044797">
    <property type="entry name" value="At4g06598-like"/>
</dbReference>
<dbReference type="GO" id="GO:0005634">
    <property type="term" value="C:nucleus"/>
    <property type="evidence" value="ECO:0007669"/>
    <property type="project" value="UniProtKB-ARBA"/>
</dbReference>
<protein>
    <submittedName>
        <fullName evidence="1">Uncharacterized protein</fullName>
    </submittedName>
</protein>
<proteinExistence type="predicted"/>
<keyword evidence="2" id="KW-1185">Reference proteome</keyword>
<comment type="caution">
    <text evidence="1">The sequence shown here is derived from an EMBL/GenBank/DDBJ whole genome shotgun (WGS) entry which is preliminary data.</text>
</comment>
<dbReference type="PANTHER" id="PTHR46835">
    <property type="entry name" value="BASIC-LEUCINE ZIPPER (BZIP) TRANSCRIPTION FACTOR FAMILY PROTEIN-RELATED"/>
    <property type="match status" value="1"/>
</dbReference>